<keyword evidence="7" id="KW-1185">Reference proteome</keyword>
<dbReference type="GeneID" id="66116451"/>
<reference evidence="6" key="1">
    <citation type="submission" date="2021-03" db="EMBL/GenBank/DDBJ databases">
        <authorList>
            <person name="Palmer J.M."/>
        </authorList>
    </citation>
    <scope>NUCLEOTIDE SEQUENCE</scope>
    <source>
        <strain evidence="6">ARV_011</strain>
    </source>
</reference>
<name>A0A9P7V512_9ASCO</name>
<dbReference type="OrthoDB" id="3998251at2759"/>
<dbReference type="Proteomes" id="UP000790833">
    <property type="component" value="Unassembled WGS sequence"/>
</dbReference>
<feature type="signal peptide" evidence="5">
    <location>
        <begin position="1"/>
        <end position="21"/>
    </location>
</feature>
<comment type="caution">
    <text evidence="6">The sequence shown here is derived from an EMBL/GenBank/DDBJ whole genome shotgun (WGS) entry which is preliminary data.</text>
</comment>
<evidence type="ECO:0000256" key="1">
    <source>
        <dbReference type="ARBA" id="ARBA00004191"/>
    </source>
</evidence>
<dbReference type="EMBL" id="JAHMUF010000028">
    <property type="protein sequence ID" value="KAG7191482.1"/>
    <property type="molecule type" value="Genomic_DNA"/>
</dbReference>
<dbReference type="GO" id="GO:0009277">
    <property type="term" value="C:fungal-type cell wall"/>
    <property type="evidence" value="ECO:0007669"/>
    <property type="project" value="UniProtKB-ARBA"/>
</dbReference>
<keyword evidence="3 5" id="KW-0732">Signal</keyword>
<accession>A0A9P7V512</accession>
<dbReference type="RefSeq" id="XP_043047034.1">
    <property type="nucleotide sequence ID" value="XM_043193813.1"/>
</dbReference>
<keyword evidence="4" id="KW-0325">Glycoprotein</keyword>
<keyword evidence="2" id="KW-0964">Secreted</keyword>
<protein>
    <submittedName>
        <fullName evidence="6">Uncharacterized protein</fullName>
    </submittedName>
</protein>
<evidence type="ECO:0000313" key="7">
    <source>
        <dbReference type="Proteomes" id="UP000790833"/>
    </source>
</evidence>
<dbReference type="AlphaFoldDB" id="A0A9P7V512"/>
<evidence type="ECO:0000256" key="4">
    <source>
        <dbReference type="ARBA" id="ARBA00023180"/>
    </source>
</evidence>
<organism evidence="6 7">
    <name type="scientific">Scheffersomyces spartinae</name>
    <dbReference type="NCBI Taxonomy" id="45513"/>
    <lineage>
        <taxon>Eukaryota</taxon>
        <taxon>Fungi</taxon>
        <taxon>Dikarya</taxon>
        <taxon>Ascomycota</taxon>
        <taxon>Saccharomycotina</taxon>
        <taxon>Pichiomycetes</taxon>
        <taxon>Debaryomycetaceae</taxon>
        <taxon>Scheffersomyces</taxon>
    </lineage>
</organism>
<comment type="subcellular location">
    <subcellularLocation>
        <location evidence="1">Secreted</location>
        <location evidence="1">Cell wall</location>
    </subcellularLocation>
</comment>
<sequence length="207" mass="21930">MKFSTVFAAAVLAGVSQAGWANSTVTDIQTTVVTITSCSEDKCHEIPKTTGVVTVCEESTTYTTYCPLTSETTSWVPKPAPCTTITVTECDTESICTSYTTETGYTTVCEESTTYTTWCPIPSSEVVTYWYTCPTPGVTTTYTASELCPSCSEGTEYVTYTKEVPVVTKSESTAAPSTVAPISIYSGAAEKVGVSGLFLGVVGLFLL</sequence>
<proteinExistence type="predicted"/>
<evidence type="ECO:0000256" key="5">
    <source>
        <dbReference type="SAM" id="SignalP"/>
    </source>
</evidence>
<evidence type="ECO:0000313" key="6">
    <source>
        <dbReference type="EMBL" id="KAG7191482.1"/>
    </source>
</evidence>
<keyword evidence="2" id="KW-0134">Cell wall</keyword>
<evidence type="ECO:0000256" key="3">
    <source>
        <dbReference type="ARBA" id="ARBA00022729"/>
    </source>
</evidence>
<feature type="chain" id="PRO_5040254040" evidence="5">
    <location>
        <begin position="22"/>
        <end position="207"/>
    </location>
</feature>
<evidence type="ECO:0000256" key="2">
    <source>
        <dbReference type="ARBA" id="ARBA00022512"/>
    </source>
</evidence>
<dbReference type="InterPro" id="IPR025928">
    <property type="entry name" value="Flocculin_t3_rpt"/>
</dbReference>
<dbReference type="Pfam" id="PF13928">
    <property type="entry name" value="Flocculin_t3"/>
    <property type="match status" value="1"/>
</dbReference>
<gene>
    <name evidence="6" type="ORF">KQ657_003077</name>
</gene>